<feature type="compositionally biased region" description="Acidic residues" evidence="1">
    <location>
        <begin position="19"/>
        <end position="39"/>
    </location>
</feature>
<accession>B4G5H9</accession>
<protein>
    <submittedName>
        <fullName evidence="2">GL23163</fullName>
    </submittedName>
</protein>
<feature type="region of interest" description="Disordered" evidence="1">
    <location>
        <begin position="1"/>
        <end position="50"/>
    </location>
</feature>
<keyword evidence="3" id="KW-1185">Reference proteome</keyword>
<dbReference type="HOGENOM" id="CLU_3126556_0_0_1"/>
<reference evidence="2 3" key="1">
    <citation type="journal article" date="2007" name="Nature">
        <title>Evolution of genes and genomes on the Drosophila phylogeny.</title>
        <authorList>
            <consortium name="Drosophila 12 Genomes Consortium"/>
            <person name="Clark A.G."/>
            <person name="Eisen M.B."/>
            <person name="Smith D.R."/>
            <person name="Bergman C.M."/>
            <person name="Oliver B."/>
            <person name="Markow T.A."/>
            <person name="Kaufman T.C."/>
            <person name="Kellis M."/>
            <person name="Gelbart W."/>
            <person name="Iyer V.N."/>
            <person name="Pollard D.A."/>
            <person name="Sackton T.B."/>
            <person name="Larracuente A.M."/>
            <person name="Singh N.D."/>
            <person name="Abad J.P."/>
            <person name="Abt D.N."/>
            <person name="Adryan B."/>
            <person name="Aguade M."/>
            <person name="Akashi H."/>
            <person name="Anderson W.W."/>
            <person name="Aquadro C.F."/>
            <person name="Ardell D.H."/>
            <person name="Arguello R."/>
            <person name="Artieri C.G."/>
            <person name="Barbash D.A."/>
            <person name="Barker D."/>
            <person name="Barsanti P."/>
            <person name="Batterham P."/>
            <person name="Batzoglou S."/>
            <person name="Begun D."/>
            <person name="Bhutkar A."/>
            <person name="Blanco E."/>
            <person name="Bosak S.A."/>
            <person name="Bradley R.K."/>
            <person name="Brand A.D."/>
            <person name="Brent M.R."/>
            <person name="Brooks A.N."/>
            <person name="Brown R.H."/>
            <person name="Butlin R.K."/>
            <person name="Caggese C."/>
            <person name="Calvi B.R."/>
            <person name="Bernardo de Carvalho A."/>
            <person name="Caspi A."/>
            <person name="Castrezana S."/>
            <person name="Celniker S.E."/>
            <person name="Chang J.L."/>
            <person name="Chapple C."/>
            <person name="Chatterji S."/>
            <person name="Chinwalla A."/>
            <person name="Civetta A."/>
            <person name="Clifton S.W."/>
            <person name="Comeron J.M."/>
            <person name="Costello J.C."/>
            <person name="Coyne J.A."/>
            <person name="Daub J."/>
            <person name="David R.G."/>
            <person name="Delcher A.L."/>
            <person name="Delehaunty K."/>
            <person name="Do C.B."/>
            <person name="Ebling H."/>
            <person name="Edwards K."/>
            <person name="Eickbush T."/>
            <person name="Evans J.D."/>
            <person name="Filipski A."/>
            <person name="Findeiss S."/>
            <person name="Freyhult E."/>
            <person name="Fulton L."/>
            <person name="Fulton R."/>
            <person name="Garcia A.C."/>
            <person name="Gardiner A."/>
            <person name="Garfield D.A."/>
            <person name="Garvin B.E."/>
            <person name="Gibson G."/>
            <person name="Gilbert D."/>
            <person name="Gnerre S."/>
            <person name="Godfrey J."/>
            <person name="Good R."/>
            <person name="Gotea V."/>
            <person name="Gravely B."/>
            <person name="Greenberg A.J."/>
            <person name="Griffiths-Jones S."/>
            <person name="Gross S."/>
            <person name="Guigo R."/>
            <person name="Gustafson E.A."/>
            <person name="Haerty W."/>
            <person name="Hahn M.W."/>
            <person name="Halligan D.L."/>
            <person name="Halpern A.L."/>
            <person name="Halter G.M."/>
            <person name="Han M.V."/>
            <person name="Heger A."/>
            <person name="Hillier L."/>
            <person name="Hinrichs A.S."/>
            <person name="Holmes I."/>
            <person name="Hoskins R.A."/>
            <person name="Hubisz M.J."/>
            <person name="Hultmark D."/>
            <person name="Huntley M.A."/>
            <person name="Jaffe D.B."/>
            <person name="Jagadeeshan S."/>
            <person name="Jeck W.R."/>
            <person name="Johnson J."/>
            <person name="Jones C.D."/>
            <person name="Jordan W.C."/>
            <person name="Karpen G.H."/>
            <person name="Kataoka E."/>
            <person name="Keightley P.D."/>
            <person name="Kheradpour P."/>
            <person name="Kirkness E.F."/>
            <person name="Koerich L.B."/>
            <person name="Kristiansen K."/>
            <person name="Kudrna D."/>
            <person name="Kulathinal R.J."/>
            <person name="Kumar S."/>
            <person name="Kwok R."/>
            <person name="Lander E."/>
            <person name="Langley C.H."/>
            <person name="Lapoint R."/>
            <person name="Lazzaro B.P."/>
            <person name="Lee S.J."/>
            <person name="Levesque L."/>
            <person name="Li R."/>
            <person name="Lin C.F."/>
            <person name="Lin M.F."/>
            <person name="Lindblad-Toh K."/>
            <person name="Llopart A."/>
            <person name="Long M."/>
            <person name="Low L."/>
            <person name="Lozovsky E."/>
            <person name="Lu J."/>
            <person name="Luo M."/>
            <person name="Machado C.A."/>
            <person name="Makalowski W."/>
            <person name="Marzo M."/>
            <person name="Matsuda M."/>
            <person name="Matzkin L."/>
            <person name="McAllister B."/>
            <person name="McBride C.S."/>
            <person name="McKernan B."/>
            <person name="McKernan K."/>
            <person name="Mendez-Lago M."/>
            <person name="Minx P."/>
            <person name="Mollenhauer M.U."/>
            <person name="Montooth K."/>
            <person name="Mount S.M."/>
            <person name="Mu X."/>
            <person name="Myers E."/>
            <person name="Negre B."/>
            <person name="Newfeld S."/>
            <person name="Nielsen R."/>
            <person name="Noor M.A."/>
            <person name="O'Grady P."/>
            <person name="Pachter L."/>
            <person name="Papaceit M."/>
            <person name="Parisi M.J."/>
            <person name="Parisi M."/>
            <person name="Parts L."/>
            <person name="Pedersen J.S."/>
            <person name="Pesole G."/>
            <person name="Phillippy A.M."/>
            <person name="Ponting C.P."/>
            <person name="Pop M."/>
            <person name="Porcelli D."/>
            <person name="Powell J.R."/>
            <person name="Prohaska S."/>
            <person name="Pruitt K."/>
            <person name="Puig M."/>
            <person name="Quesneville H."/>
            <person name="Ram K.R."/>
            <person name="Rand D."/>
            <person name="Rasmussen M.D."/>
            <person name="Reed L.K."/>
            <person name="Reenan R."/>
            <person name="Reily A."/>
            <person name="Remington K.A."/>
            <person name="Rieger T.T."/>
            <person name="Ritchie M.G."/>
            <person name="Robin C."/>
            <person name="Rogers Y.H."/>
            <person name="Rohde C."/>
            <person name="Rozas J."/>
            <person name="Rubenfield M.J."/>
            <person name="Ruiz A."/>
            <person name="Russo S."/>
            <person name="Salzberg S.L."/>
            <person name="Sanchez-Gracia A."/>
            <person name="Saranga D.J."/>
            <person name="Sato H."/>
            <person name="Schaeffer S.W."/>
            <person name="Schatz M.C."/>
            <person name="Schlenke T."/>
            <person name="Schwartz R."/>
            <person name="Segarra C."/>
            <person name="Singh R.S."/>
            <person name="Sirot L."/>
            <person name="Sirota M."/>
            <person name="Sisneros N.B."/>
            <person name="Smith C.D."/>
            <person name="Smith T.F."/>
            <person name="Spieth J."/>
            <person name="Stage D.E."/>
            <person name="Stark A."/>
            <person name="Stephan W."/>
            <person name="Strausberg R.L."/>
            <person name="Strempel S."/>
            <person name="Sturgill D."/>
            <person name="Sutton G."/>
            <person name="Sutton G.G."/>
            <person name="Tao W."/>
            <person name="Teichmann S."/>
            <person name="Tobari Y.N."/>
            <person name="Tomimura Y."/>
            <person name="Tsolas J.M."/>
            <person name="Valente V.L."/>
            <person name="Venter E."/>
            <person name="Venter J.C."/>
            <person name="Vicario S."/>
            <person name="Vieira F.G."/>
            <person name="Vilella A.J."/>
            <person name="Villasante A."/>
            <person name="Walenz B."/>
            <person name="Wang J."/>
            <person name="Wasserman M."/>
            <person name="Watts T."/>
            <person name="Wilson D."/>
            <person name="Wilson R.K."/>
            <person name="Wing R.A."/>
            <person name="Wolfner M.F."/>
            <person name="Wong A."/>
            <person name="Wong G.K."/>
            <person name="Wu C.I."/>
            <person name="Wu G."/>
            <person name="Yamamoto D."/>
            <person name="Yang H.P."/>
            <person name="Yang S.P."/>
            <person name="Yorke J.A."/>
            <person name="Yoshida K."/>
            <person name="Zdobnov E."/>
            <person name="Zhang P."/>
            <person name="Zhang Y."/>
            <person name="Zimin A.V."/>
            <person name="Baldwin J."/>
            <person name="Abdouelleil A."/>
            <person name="Abdulkadir J."/>
            <person name="Abebe A."/>
            <person name="Abera B."/>
            <person name="Abreu J."/>
            <person name="Acer S.C."/>
            <person name="Aftuck L."/>
            <person name="Alexander A."/>
            <person name="An P."/>
            <person name="Anderson E."/>
            <person name="Anderson S."/>
            <person name="Arachi H."/>
            <person name="Azer M."/>
            <person name="Bachantsang P."/>
            <person name="Barry A."/>
            <person name="Bayul T."/>
            <person name="Berlin A."/>
            <person name="Bessette D."/>
            <person name="Bloom T."/>
            <person name="Blye J."/>
            <person name="Boguslavskiy L."/>
            <person name="Bonnet C."/>
            <person name="Boukhgalter B."/>
            <person name="Bourzgui I."/>
            <person name="Brown A."/>
            <person name="Cahill P."/>
            <person name="Channer S."/>
            <person name="Cheshatsang Y."/>
            <person name="Chuda L."/>
            <person name="Citroen M."/>
            <person name="Collymore A."/>
            <person name="Cooke P."/>
            <person name="Costello M."/>
            <person name="D'Aco K."/>
            <person name="Daza R."/>
            <person name="De Haan G."/>
            <person name="DeGray S."/>
            <person name="DeMaso C."/>
            <person name="Dhargay N."/>
            <person name="Dooley K."/>
            <person name="Dooley E."/>
            <person name="Doricent M."/>
            <person name="Dorje P."/>
            <person name="Dorjee K."/>
            <person name="Dupes A."/>
            <person name="Elong R."/>
            <person name="Falk J."/>
            <person name="Farina A."/>
            <person name="Faro S."/>
            <person name="Ferguson D."/>
            <person name="Fisher S."/>
            <person name="Foley C.D."/>
            <person name="Franke A."/>
            <person name="Friedrich D."/>
            <person name="Gadbois L."/>
            <person name="Gearin G."/>
            <person name="Gearin C.R."/>
            <person name="Giannoukos G."/>
            <person name="Goode T."/>
            <person name="Graham J."/>
            <person name="Grandbois E."/>
            <person name="Grewal S."/>
            <person name="Gyaltsen K."/>
            <person name="Hafez N."/>
            <person name="Hagos B."/>
            <person name="Hall J."/>
            <person name="Henson C."/>
            <person name="Hollinger A."/>
            <person name="Honan T."/>
            <person name="Huard M.D."/>
            <person name="Hughes L."/>
            <person name="Hurhula B."/>
            <person name="Husby M.E."/>
            <person name="Kamat A."/>
            <person name="Kanga B."/>
            <person name="Kashin S."/>
            <person name="Khazanovich D."/>
            <person name="Kisner P."/>
            <person name="Lance K."/>
            <person name="Lara M."/>
            <person name="Lee W."/>
            <person name="Lennon N."/>
            <person name="Letendre F."/>
            <person name="LeVine R."/>
            <person name="Lipovsky A."/>
            <person name="Liu X."/>
            <person name="Liu J."/>
            <person name="Liu S."/>
            <person name="Lokyitsang T."/>
            <person name="Lokyitsang Y."/>
            <person name="Lubonja R."/>
            <person name="Lui A."/>
            <person name="MacDonald P."/>
            <person name="Magnisalis V."/>
            <person name="Maru K."/>
            <person name="Matthews C."/>
            <person name="McCusker W."/>
            <person name="McDonough S."/>
            <person name="Mehta T."/>
            <person name="Meldrim J."/>
            <person name="Meneus L."/>
            <person name="Mihai O."/>
            <person name="Mihalev A."/>
            <person name="Mihova T."/>
            <person name="Mittelman R."/>
            <person name="Mlenga V."/>
            <person name="Montmayeur A."/>
            <person name="Mulrain L."/>
            <person name="Navidi A."/>
            <person name="Naylor J."/>
            <person name="Negash T."/>
            <person name="Nguyen T."/>
            <person name="Nguyen N."/>
            <person name="Nicol R."/>
            <person name="Norbu C."/>
            <person name="Norbu N."/>
            <person name="Novod N."/>
            <person name="O'Neill B."/>
            <person name="Osman S."/>
            <person name="Markiewicz E."/>
            <person name="Oyono O.L."/>
            <person name="Patti C."/>
            <person name="Phunkhang P."/>
            <person name="Pierre F."/>
            <person name="Priest M."/>
            <person name="Raghuraman S."/>
            <person name="Rege F."/>
            <person name="Reyes R."/>
            <person name="Rise C."/>
            <person name="Rogov P."/>
            <person name="Ross K."/>
            <person name="Ryan E."/>
            <person name="Settipalli S."/>
            <person name="Shea T."/>
            <person name="Sherpa N."/>
            <person name="Shi L."/>
            <person name="Shih D."/>
            <person name="Sparrow T."/>
            <person name="Spaulding J."/>
            <person name="Stalker J."/>
            <person name="Stange-Thomann N."/>
            <person name="Stavropoulos S."/>
            <person name="Stone C."/>
            <person name="Strader C."/>
            <person name="Tesfaye S."/>
            <person name="Thomson T."/>
            <person name="Thoulutsang Y."/>
            <person name="Thoulutsang D."/>
            <person name="Topham K."/>
            <person name="Topping I."/>
            <person name="Tsamla T."/>
            <person name="Vassiliev H."/>
            <person name="Vo A."/>
            <person name="Wangchuk T."/>
            <person name="Wangdi T."/>
            <person name="Weiand M."/>
            <person name="Wilkinson J."/>
            <person name="Wilson A."/>
            <person name="Yadav S."/>
            <person name="Young G."/>
            <person name="Yu Q."/>
            <person name="Zembek L."/>
            <person name="Zhong D."/>
            <person name="Zimmer A."/>
            <person name="Zwirko Z."/>
            <person name="Jaffe D.B."/>
            <person name="Alvarez P."/>
            <person name="Brockman W."/>
            <person name="Butler J."/>
            <person name="Chin C."/>
            <person name="Gnerre S."/>
            <person name="Grabherr M."/>
            <person name="Kleber M."/>
            <person name="Mauceli E."/>
            <person name="MacCallum I."/>
        </authorList>
    </citation>
    <scope>NUCLEOTIDE SEQUENCE [LARGE SCALE GENOMIC DNA]</scope>
    <source>
        <strain evidence="3">MSH-3 / Tucson 14011-0111.49</strain>
    </source>
</reference>
<dbReference type="EMBL" id="CH479179">
    <property type="protein sequence ID" value="EDW24845.1"/>
    <property type="molecule type" value="Genomic_DNA"/>
</dbReference>
<organism evidence="3">
    <name type="scientific">Drosophila persimilis</name>
    <name type="common">Fruit fly</name>
    <dbReference type="NCBI Taxonomy" id="7234"/>
    <lineage>
        <taxon>Eukaryota</taxon>
        <taxon>Metazoa</taxon>
        <taxon>Ecdysozoa</taxon>
        <taxon>Arthropoda</taxon>
        <taxon>Hexapoda</taxon>
        <taxon>Insecta</taxon>
        <taxon>Pterygota</taxon>
        <taxon>Neoptera</taxon>
        <taxon>Endopterygota</taxon>
        <taxon>Diptera</taxon>
        <taxon>Brachycera</taxon>
        <taxon>Muscomorpha</taxon>
        <taxon>Ephydroidea</taxon>
        <taxon>Drosophilidae</taxon>
        <taxon>Drosophila</taxon>
        <taxon>Sophophora</taxon>
    </lineage>
</organism>
<evidence type="ECO:0000313" key="2">
    <source>
        <dbReference type="EMBL" id="EDW24845.1"/>
    </source>
</evidence>
<dbReference type="Proteomes" id="UP000008744">
    <property type="component" value="Unassembled WGS sequence"/>
</dbReference>
<evidence type="ECO:0000256" key="1">
    <source>
        <dbReference type="SAM" id="MobiDB-lite"/>
    </source>
</evidence>
<gene>
    <name evidence="2" type="primary">Dper\GL23163</name>
    <name evidence="2" type="ORF">Dper_GL23163</name>
</gene>
<sequence length="50" mass="5247">MGRGTGQQFSTHTQPSGSDDGDDDDDDDDDADKVDDDDVAQFKTAVAQAA</sequence>
<name>B4G5H9_DROPE</name>
<proteinExistence type="predicted"/>
<evidence type="ECO:0000313" key="3">
    <source>
        <dbReference type="Proteomes" id="UP000008744"/>
    </source>
</evidence>
<dbReference type="AlphaFoldDB" id="B4G5H9"/>
<feature type="compositionally biased region" description="Polar residues" evidence="1">
    <location>
        <begin position="1"/>
        <end position="17"/>
    </location>
</feature>